<sequence>MQRPKFKAPPEPTRRDTIGLRSIVTYDPMAPRPTTPIMVGQYVVARRPLHGSVHTLYMILDGTQIVGTSISYPSEADCASAVNKHRRRLAASMAVDTIEKAKKRTPCPARAKEAV</sequence>
<keyword evidence="2" id="KW-1185">Reference proteome</keyword>
<gene>
    <name evidence="1" type="ORF">LMG31841_03544</name>
</gene>
<comment type="caution">
    <text evidence="1">The sequence shown here is derived from an EMBL/GenBank/DDBJ whole genome shotgun (WGS) entry which is preliminary data.</text>
</comment>
<evidence type="ECO:0000313" key="2">
    <source>
        <dbReference type="Proteomes" id="UP000789704"/>
    </source>
</evidence>
<dbReference type="EMBL" id="CAJQZC010000006">
    <property type="protein sequence ID" value="CAG4906300.1"/>
    <property type="molecule type" value="Genomic_DNA"/>
</dbReference>
<dbReference type="RefSeq" id="WP_228879354.1">
    <property type="nucleotide sequence ID" value="NZ_CAJQZC010000006.1"/>
</dbReference>
<name>A0A9N8RYA4_9BURK</name>
<proteinExistence type="predicted"/>
<organism evidence="1 2">
    <name type="scientific">Paraburkholderia saeva</name>
    <dbReference type="NCBI Taxonomy" id="2777537"/>
    <lineage>
        <taxon>Bacteria</taxon>
        <taxon>Pseudomonadati</taxon>
        <taxon>Pseudomonadota</taxon>
        <taxon>Betaproteobacteria</taxon>
        <taxon>Burkholderiales</taxon>
        <taxon>Burkholderiaceae</taxon>
        <taxon>Paraburkholderia</taxon>
    </lineage>
</organism>
<accession>A0A9N8RYA4</accession>
<dbReference type="Proteomes" id="UP000789704">
    <property type="component" value="Unassembled WGS sequence"/>
</dbReference>
<evidence type="ECO:0008006" key="3">
    <source>
        <dbReference type="Google" id="ProtNLM"/>
    </source>
</evidence>
<protein>
    <recommendedName>
        <fullName evidence="3">Beta-hexosaminidase</fullName>
    </recommendedName>
</protein>
<reference evidence="1" key="1">
    <citation type="submission" date="2021-04" db="EMBL/GenBank/DDBJ databases">
        <authorList>
            <person name="Vanwijnsberghe S."/>
        </authorList>
    </citation>
    <scope>NUCLEOTIDE SEQUENCE</scope>
    <source>
        <strain evidence="1">LMG 31841</strain>
    </source>
</reference>
<evidence type="ECO:0000313" key="1">
    <source>
        <dbReference type="EMBL" id="CAG4906300.1"/>
    </source>
</evidence>
<dbReference type="AlphaFoldDB" id="A0A9N8RYA4"/>